<organism evidence="1 2">
    <name type="scientific">Christensenella hongkongensis</name>
    <dbReference type="NCBI Taxonomy" id="270498"/>
    <lineage>
        <taxon>Bacteria</taxon>
        <taxon>Bacillati</taxon>
        <taxon>Bacillota</taxon>
        <taxon>Clostridia</taxon>
        <taxon>Christensenellales</taxon>
        <taxon>Christensenellaceae</taxon>
        <taxon>Christensenella</taxon>
    </lineage>
</organism>
<reference evidence="1 2" key="1">
    <citation type="submission" date="2015-04" db="EMBL/GenBank/DDBJ databases">
        <title>Draft genome sequence of bacteremic isolate Catabacter hongkongensis type strain HKU16T.</title>
        <authorList>
            <person name="Lau S.K."/>
            <person name="Teng J.L."/>
            <person name="Huang Y."/>
            <person name="Curreem S.O."/>
            <person name="Tsui S.K."/>
            <person name="Woo P.C."/>
        </authorList>
    </citation>
    <scope>NUCLEOTIDE SEQUENCE [LARGE SCALE GENOMIC DNA]</scope>
    <source>
        <strain evidence="1 2">HKU16</strain>
    </source>
</reference>
<dbReference type="EMBL" id="LAYJ01000088">
    <property type="protein sequence ID" value="KKI51035.1"/>
    <property type="molecule type" value="Genomic_DNA"/>
</dbReference>
<accession>A0A0M2NLC5</accession>
<evidence type="ECO:0000313" key="2">
    <source>
        <dbReference type="Proteomes" id="UP000034076"/>
    </source>
</evidence>
<dbReference type="AlphaFoldDB" id="A0A0M2NLC5"/>
<evidence type="ECO:0000313" key="1">
    <source>
        <dbReference type="EMBL" id="KKI51035.1"/>
    </source>
</evidence>
<keyword evidence="2" id="KW-1185">Reference proteome</keyword>
<protein>
    <submittedName>
        <fullName evidence="1">Uncharacterized protein</fullName>
    </submittedName>
</protein>
<gene>
    <name evidence="1" type="ORF">CHK_1422</name>
</gene>
<name>A0A0M2NLC5_9FIRM</name>
<proteinExistence type="predicted"/>
<sequence>MVDGQALHLHRCRKYACDSGRRRGKDTAHFKNETAVTDWRITHTVEWLH</sequence>
<comment type="caution">
    <text evidence="1">The sequence shown here is derived from an EMBL/GenBank/DDBJ whole genome shotgun (WGS) entry which is preliminary data.</text>
</comment>
<dbReference type="Proteomes" id="UP000034076">
    <property type="component" value="Unassembled WGS sequence"/>
</dbReference>
<dbReference type="STRING" id="270498.CHK_1422"/>